<accession>A0ABX8GIS4</accession>
<protein>
    <submittedName>
        <fullName evidence="1">Uncharacterized protein</fullName>
    </submittedName>
</protein>
<gene>
    <name evidence="1" type="ORF">KKR89_16860</name>
</gene>
<reference evidence="1 2" key="1">
    <citation type="submission" date="2021-05" db="EMBL/GenBank/DDBJ databases">
        <title>Novel species in genus Cellulomonas.</title>
        <authorList>
            <person name="Zhang G."/>
        </authorList>
    </citation>
    <scope>NUCLEOTIDE SEQUENCE [LARGE SCALE GENOMIC DNA]</scope>
    <source>
        <strain evidence="2">zg-ZUI157</strain>
    </source>
</reference>
<evidence type="ECO:0000313" key="1">
    <source>
        <dbReference type="EMBL" id="QWC15900.1"/>
    </source>
</evidence>
<organism evidence="1 2">
    <name type="scientific">Cellulomonas dongxiuzhuiae</name>
    <dbReference type="NCBI Taxonomy" id="2819979"/>
    <lineage>
        <taxon>Bacteria</taxon>
        <taxon>Bacillati</taxon>
        <taxon>Actinomycetota</taxon>
        <taxon>Actinomycetes</taxon>
        <taxon>Micrococcales</taxon>
        <taxon>Cellulomonadaceae</taxon>
        <taxon>Cellulomonas</taxon>
    </lineage>
</organism>
<dbReference type="Proteomes" id="UP000679335">
    <property type="component" value="Chromosome"/>
</dbReference>
<sequence>MALILPRQGWIAQDQTRRPRARRATGSLSDGLALLAEHPDVGHGAA</sequence>
<evidence type="ECO:0000313" key="2">
    <source>
        <dbReference type="Proteomes" id="UP000679335"/>
    </source>
</evidence>
<keyword evidence="2" id="KW-1185">Reference proteome</keyword>
<name>A0ABX8GIS4_9CELL</name>
<dbReference type="EMBL" id="CP076023">
    <property type="protein sequence ID" value="QWC15900.1"/>
    <property type="molecule type" value="Genomic_DNA"/>
</dbReference>
<proteinExistence type="predicted"/>
<dbReference type="RefSeq" id="WP_208196477.1">
    <property type="nucleotide sequence ID" value="NZ_CP076023.1"/>
</dbReference>